<name>M4RH82_9BIFI</name>
<dbReference type="KEGG" id="btp:D805_1267"/>
<keyword evidence="2" id="KW-1185">Reference proteome</keyword>
<gene>
    <name evidence="1" type="ORF">D805_1267</name>
</gene>
<evidence type="ECO:0000313" key="2">
    <source>
        <dbReference type="Proteomes" id="UP000011835"/>
    </source>
</evidence>
<accession>M4RH82</accession>
<dbReference type="AlphaFoldDB" id="M4RH82"/>
<dbReference type="PATRIC" id="fig|1254439.12.peg.1259"/>
<proteinExistence type="predicted"/>
<organism evidence="1 2">
    <name type="scientific">Bifidobacterium thermophilum RBL67</name>
    <dbReference type="NCBI Taxonomy" id="1254439"/>
    <lineage>
        <taxon>Bacteria</taxon>
        <taxon>Bacillati</taxon>
        <taxon>Actinomycetota</taxon>
        <taxon>Actinomycetes</taxon>
        <taxon>Bifidobacteriales</taxon>
        <taxon>Bifidobacteriaceae</taxon>
        <taxon>Bifidobacterium</taxon>
    </lineage>
</organism>
<sequence length="69" mass="7871">MLNGQWEYPRRVSAIDVYTWSISIPKFKTSLNDAAAARMALTADRDEFSRHSDMSAHPIGTAHFPYTLR</sequence>
<evidence type="ECO:0000313" key="1">
    <source>
        <dbReference type="EMBL" id="AGH41534.1"/>
    </source>
</evidence>
<dbReference type="HOGENOM" id="CLU_2767597_0_0_11"/>
<reference evidence="1 2" key="1">
    <citation type="journal article" date="2013" name="Genome Announc.">
        <title>Complete Genome Sequence of the Probiotic Bifidobacterium thermophilum Strain RBL67.</title>
        <authorList>
            <person name="Jans C."/>
            <person name="Lacroix C."/>
            <person name="Follador R."/>
            <person name="Stevens M.J."/>
        </authorList>
    </citation>
    <scope>NUCLEOTIDE SEQUENCE [LARGE SCALE GENOMIC DNA]</scope>
    <source>
        <strain evidence="1 2">RBL67</strain>
    </source>
</reference>
<dbReference type="Proteomes" id="UP000011835">
    <property type="component" value="Chromosome"/>
</dbReference>
<dbReference type="EMBL" id="CP004346">
    <property type="protein sequence ID" value="AGH41534.1"/>
    <property type="molecule type" value="Genomic_DNA"/>
</dbReference>
<protein>
    <submittedName>
        <fullName evidence="1">Uncharacterized protein</fullName>
    </submittedName>
</protein>